<comment type="similarity">
    <text evidence="3">Belongs to the EMC2 family.</text>
</comment>
<dbReference type="Proteomes" id="UP000274922">
    <property type="component" value="Unassembled WGS sequence"/>
</dbReference>
<evidence type="ECO:0000313" key="5">
    <source>
        <dbReference type="EMBL" id="RKO96528.1"/>
    </source>
</evidence>
<feature type="non-terminal residue" evidence="5">
    <location>
        <position position="190"/>
    </location>
</feature>
<dbReference type="STRING" id="1555241.A0A4P9WWI4"/>
<reference evidence="5" key="3">
    <citation type="submission" date="2018-08" db="EMBL/GenBank/DDBJ databases">
        <title>Leveraging single-cell genomics to expand the Fungal Tree of Life.</title>
        <authorList>
            <consortium name="DOE Joint Genome Institute"/>
            <person name="Ahrendt S.R."/>
            <person name="Quandt C.A."/>
            <person name="Ciobanu D."/>
            <person name="Clum A."/>
            <person name="Salamov A."/>
            <person name="Andreopoulos B."/>
            <person name="Cheng J.-F."/>
            <person name="Woyke T."/>
            <person name="Pelin A."/>
            <person name="Henrissat B."/>
            <person name="Reynolds N."/>
            <person name="Benny G.L."/>
            <person name="Smith M.E."/>
            <person name="James T.Y."/>
            <person name="Grigoriev I.V."/>
        </authorList>
    </citation>
    <scope>NUCLEOTIDE SEQUENCE</scope>
    <source>
        <strain evidence="5">ATCC 52028</strain>
    </source>
</reference>
<sequence length="190" mass="21339">EHFAMLEQAAVAAMDCGDLEAAREYLAPLLQRFPPSTSLRTARLQGMFLEAQGDIRGALALYDAAILRDPGASFAIKKRHVAAQWSAGMRSEAIAGLVTYLDFNMQDAEGWQQLMTWYIEEGRYQQAAYCGEELILLRPQQQLYKLRYADILYALDRHAESLRYYCAVLDACPDHTAALMSLKLVTALLL</sequence>
<keyword evidence="3" id="KW-0472">Membrane</keyword>
<evidence type="ECO:0000256" key="1">
    <source>
        <dbReference type="ARBA" id="ARBA00022737"/>
    </source>
</evidence>
<evidence type="ECO:0000256" key="3">
    <source>
        <dbReference type="RuleBase" id="RU367091"/>
    </source>
</evidence>
<gene>
    <name evidence="5" type="ORF">CAUPRSCDRAFT_4878</name>
    <name evidence="6" type="ORF">CXG81DRAFT_1784</name>
</gene>
<dbReference type="EMBL" id="ML014242">
    <property type="protein sequence ID" value="RKO99986.1"/>
    <property type="molecule type" value="Genomic_DNA"/>
</dbReference>
<dbReference type="InterPro" id="IPR039856">
    <property type="entry name" value="EMC2-like"/>
</dbReference>
<protein>
    <recommendedName>
        <fullName evidence="3">ER membrane protein complex subunit 2</fullName>
    </recommendedName>
</protein>
<keyword evidence="1" id="KW-0677">Repeat</keyword>
<evidence type="ECO:0000313" key="7">
    <source>
        <dbReference type="Proteomes" id="UP000268535"/>
    </source>
</evidence>
<keyword evidence="8" id="KW-1185">Reference proteome</keyword>
<dbReference type="InterPro" id="IPR055217">
    <property type="entry name" value="TPR_EMC2"/>
</dbReference>
<dbReference type="EMBL" id="ML009859">
    <property type="protein sequence ID" value="RKO96528.1"/>
    <property type="molecule type" value="Genomic_DNA"/>
</dbReference>
<dbReference type="Pfam" id="PF22890">
    <property type="entry name" value="TPR_EMC2"/>
    <property type="match status" value="1"/>
</dbReference>
<dbReference type="SUPFAM" id="SSF48452">
    <property type="entry name" value="TPR-like"/>
    <property type="match status" value="1"/>
</dbReference>
<feature type="non-terminal residue" evidence="5">
    <location>
        <position position="1"/>
    </location>
</feature>
<evidence type="ECO:0000313" key="6">
    <source>
        <dbReference type="EMBL" id="RKO99986.1"/>
    </source>
</evidence>
<feature type="domain" description="EMC2 TPR-like" evidence="4">
    <location>
        <begin position="41"/>
        <end position="153"/>
    </location>
</feature>
<comment type="function">
    <text evidence="3">Part of the endoplasmic reticulum membrane protein complex (EMC) that enables the energy-independent insertion into endoplasmic reticulum membranes of newly synthesized membrane proteins.</text>
</comment>
<dbReference type="GO" id="GO:0072546">
    <property type="term" value="C:EMC complex"/>
    <property type="evidence" value="ECO:0007669"/>
    <property type="project" value="UniProtKB-UniRule"/>
</dbReference>
<comment type="subunit">
    <text evidence="3">Component of the ER membrane protein complex (EMC).</text>
</comment>
<accession>A0A4P9WWI4</accession>
<evidence type="ECO:0000259" key="4">
    <source>
        <dbReference type="Pfam" id="PF22890"/>
    </source>
</evidence>
<reference evidence="6" key="2">
    <citation type="submission" date="2018-04" db="EMBL/GenBank/DDBJ databases">
        <title>Leveraging single-cell genomics to expand the Fungal Tree of Life.</title>
        <authorList>
            <consortium name="DOE Joint Genome Institute"/>
            <person name="Ahrendt S.R."/>
            <person name="Quandt C.A."/>
            <person name="Ciobanu D."/>
            <person name="Clum A."/>
            <person name="Salamov A."/>
            <person name="Andreopoulos B."/>
            <person name="Cheng J.-F."/>
            <person name="Woyke T."/>
            <person name="Pelin A."/>
            <person name="Henrissat B."/>
            <person name="Benny G.L."/>
            <person name="Smith M.E."/>
            <person name="James T.Y."/>
            <person name="Grigoriev I.V."/>
        </authorList>
    </citation>
    <scope>NUCLEOTIDE SEQUENCE</scope>
    <source>
        <strain evidence="6">ATCC 52028</strain>
    </source>
</reference>
<keyword evidence="3" id="KW-0256">Endoplasmic reticulum</keyword>
<evidence type="ECO:0000256" key="2">
    <source>
        <dbReference type="ARBA" id="ARBA00022803"/>
    </source>
</evidence>
<dbReference type="InterPro" id="IPR011990">
    <property type="entry name" value="TPR-like_helical_dom_sf"/>
</dbReference>
<reference evidence="7 8" key="1">
    <citation type="journal article" date="2018" name="Nat. Microbiol.">
        <title>Leveraging single-cell genomics to expand the fungal tree of life.</title>
        <authorList>
            <person name="Ahrendt S.R."/>
            <person name="Quandt C.A."/>
            <person name="Ciobanu D."/>
            <person name="Clum A."/>
            <person name="Salamov A."/>
            <person name="Andreopoulos B."/>
            <person name="Cheng J.F."/>
            <person name="Woyke T."/>
            <person name="Pelin A."/>
            <person name="Henrissat B."/>
            <person name="Reynolds N.K."/>
            <person name="Benny G.L."/>
            <person name="Smith M.E."/>
            <person name="James T.Y."/>
            <person name="Grigoriev I.V."/>
        </authorList>
    </citation>
    <scope>NUCLEOTIDE SEQUENCE [LARGE SCALE GENOMIC DNA]</scope>
    <source>
        <strain evidence="7 8">ATCC 52028</strain>
    </source>
</reference>
<keyword evidence="2" id="KW-0802">TPR repeat</keyword>
<comment type="subcellular location">
    <subcellularLocation>
        <location evidence="3">Endoplasmic reticulum membrane</location>
        <topology evidence="3">Peripheral membrane protein</topology>
        <orientation evidence="3">Cytoplasmic side</orientation>
    </subcellularLocation>
</comment>
<name>A0A4P9WWI4_9FUNG</name>
<dbReference type="OrthoDB" id="124397at2759"/>
<dbReference type="Proteomes" id="UP000268535">
    <property type="component" value="Unassembled WGS sequence"/>
</dbReference>
<evidence type="ECO:0000313" key="8">
    <source>
        <dbReference type="Proteomes" id="UP000274922"/>
    </source>
</evidence>
<dbReference type="PANTHER" id="PTHR12760">
    <property type="entry name" value="TETRATRICOPEPTIDE REPEAT PROTEIN"/>
    <property type="match status" value="1"/>
</dbReference>
<dbReference type="Gene3D" id="1.25.40.10">
    <property type="entry name" value="Tetratricopeptide repeat domain"/>
    <property type="match status" value="2"/>
</dbReference>
<dbReference type="AlphaFoldDB" id="A0A4P9WWI4"/>
<organism evidence="5 7">
    <name type="scientific">Caulochytrium protostelioides</name>
    <dbReference type="NCBI Taxonomy" id="1555241"/>
    <lineage>
        <taxon>Eukaryota</taxon>
        <taxon>Fungi</taxon>
        <taxon>Fungi incertae sedis</taxon>
        <taxon>Chytridiomycota</taxon>
        <taxon>Chytridiomycota incertae sedis</taxon>
        <taxon>Chytridiomycetes</taxon>
        <taxon>Caulochytriales</taxon>
        <taxon>Caulochytriaceae</taxon>
        <taxon>Caulochytrium</taxon>
    </lineage>
</organism>
<proteinExistence type="inferred from homology"/>